<dbReference type="EMBL" id="JAKOGI010000809">
    <property type="protein sequence ID" value="KAJ8430296.1"/>
    <property type="molecule type" value="Genomic_DNA"/>
</dbReference>
<dbReference type="FunFam" id="3.90.550.10:FF:000127">
    <property type="entry name" value="Probable glycosyltransferase 7"/>
    <property type="match status" value="1"/>
</dbReference>
<dbReference type="PANTHER" id="PTHR31311">
    <property type="entry name" value="XYLOGLUCAN 6-XYLOSYLTRANSFERASE 5-RELATED-RELATED"/>
    <property type="match status" value="1"/>
</dbReference>
<evidence type="ECO:0000256" key="8">
    <source>
        <dbReference type="ARBA" id="ARBA00023034"/>
    </source>
</evidence>
<keyword evidence="9" id="KW-0472">Membrane</keyword>
<dbReference type="Pfam" id="PF05637">
    <property type="entry name" value="Glyco_transf_34"/>
    <property type="match status" value="1"/>
</dbReference>
<dbReference type="Proteomes" id="UP001153076">
    <property type="component" value="Unassembled WGS sequence"/>
</dbReference>
<dbReference type="GO" id="GO:0005802">
    <property type="term" value="C:trans-Golgi network"/>
    <property type="evidence" value="ECO:0007669"/>
    <property type="project" value="TreeGrafter"/>
</dbReference>
<evidence type="ECO:0000256" key="3">
    <source>
        <dbReference type="ARBA" id="ARBA00022676"/>
    </source>
</evidence>
<dbReference type="PANTHER" id="PTHR31311:SF3">
    <property type="entry name" value="GLYCOSYLTRANSFERASE 7-RELATED"/>
    <property type="match status" value="1"/>
</dbReference>
<dbReference type="Gene3D" id="3.90.550.10">
    <property type="entry name" value="Spore Coat Polysaccharide Biosynthesis Protein SpsA, Chain A"/>
    <property type="match status" value="1"/>
</dbReference>
<keyword evidence="3" id="KW-0328">Glycosyltransferase</keyword>
<evidence type="ECO:0000256" key="1">
    <source>
        <dbReference type="ARBA" id="ARBA00004323"/>
    </source>
</evidence>
<evidence type="ECO:0000313" key="12">
    <source>
        <dbReference type="Proteomes" id="UP001153076"/>
    </source>
</evidence>
<comment type="subcellular location">
    <subcellularLocation>
        <location evidence="1">Golgi apparatus membrane</location>
        <topology evidence="1">Single-pass type II membrane protein</topology>
    </subcellularLocation>
</comment>
<evidence type="ECO:0000256" key="6">
    <source>
        <dbReference type="ARBA" id="ARBA00022968"/>
    </source>
</evidence>
<evidence type="ECO:0000256" key="10">
    <source>
        <dbReference type="ARBA" id="ARBA00023180"/>
    </source>
</evidence>
<evidence type="ECO:0000256" key="4">
    <source>
        <dbReference type="ARBA" id="ARBA00022679"/>
    </source>
</evidence>
<dbReference type="GO" id="GO:0005768">
    <property type="term" value="C:endosome"/>
    <property type="evidence" value="ECO:0007669"/>
    <property type="project" value="TreeGrafter"/>
</dbReference>
<dbReference type="GO" id="GO:0008378">
    <property type="term" value="F:galactosyltransferase activity"/>
    <property type="evidence" value="ECO:0007669"/>
    <property type="project" value="TreeGrafter"/>
</dbReference>
<protein>
    <recommendedName>
        <fullName evidence="13">Galactosyl transferase GMA12/MNN10 family protein</fullName>
    </recommendedName>
</protein>
<keyword evidence="7" id="KW-1133">Transmembrane helix</keyword>
<dbReference type="InterPro" id="IPR029044">
    <property type="entry name" value="Nucleotide-diphossugar_trans"/>
</dbReference>
<evidence type="ECO:0000256" key="9">
    <source>
        <dbReference type="ARBA" id="ARBA00023136"/>
    </source>
</evidence>
<reference evidence="11" key="1">
    <citation type="submission" date="2022-04" db="EMBL/GenBank/DDBJ databases">
        <title>Carnegiea gigantea Genome sequencing and assembly v2.</title>
        <authorList>
            <person name="Copetti D."/>
            <person name="Sanderson M.J."/>
            <person name="Burquez A."/>
            <person name="Wojciechowski M.F."/>
        </authorList>
    </citation>
    <scope>NUCLEOTIDE SEQUENCE</scope>
    <source>
        <strain evidence="11">SGP5-SGP5p</strain>
        <tissue evidence="11">Aerial part</tissue>
    </source>
</reference>
<organism evidence="11 12">
    <name type="scientific">Carnegiea gigantea</name>
    <dbReference type="NCBI Taxonomy" id="171969"/>
    <lineage>
        <taxon>Eukaryota</taxon>
        <taxon>Viridiplantae</taxon>
        <taxon>Streptophyta</taxon>
        <taxon>Embryophyta</taxon>
        <taxon>Tracheophyta</taxon>
        <taxon>Spermatophyta</taxon>
        <taxon>Magnoliopsida</taxon>
        <taxon>eudicotyledons</taxon>
        <taxon>Gunneridae</taxon>
        <taxon>Pentapetalae</taxon>
        <taxon>Caryophyllales</taxon>
        <taxon>Cactineae</taxon>
        <taxon>Cactaceae</taxon>
        <taxon>Cactoideae</taxon>
        <taxon>Echinocereeae</taxon>
        <taxon>Carnegiea</taxon>
    </lineage>
</organism>
<dbReference type="GO" id="GO:0000139">
    <property type="term" value="C:Golgi membrane"/>
    <property type="evidence" value="ECO:0007669"/>
    <property type="project" value="UniProtKB-SubCell"/>
</dbReference>
<evidence type="ECO:0008006" key="13">
    <source>
        <dbReference type="Google" id="ProtNLM"/>
    </source>
</evidence>
<comment type="similarity">
    <text evidence="2">Belongs to the glycosyltransferase 34 family.</text>
</comment>
<proteinExistence type="inferred from homology"/>
<accession>A0A9Q1JSS2</accession>
<name>A0A9Q1JSS2_9CARY</name>
<sequence>MSLNPSFSGRGGQVLMVTGSQPGPCANPIGDHLLLRLFKNKVDYCRIHGYGIWYNNVLLHPKMATFWAKYTAVRAAMMAHPEAEWIWWVDSNAIITDMDFNLPLQKYSNHNLVINGWADVLYEKRSWTGVNAGVFLIRNCQWSMDLLTRWVDFGPQSPDYERWGRVEKSIFKDKRYPESDDQTALEYLLVEGKQKWGDKVYLENEYYLQGYWVEIVGKFENVSRRYAEVELADRRLRRRHEEEAGDACLITPRFDESSGRIISVGGGGEKKAISRHTITPTSCPSLFFK</sequence>
<evidence type="ECO:0000256" key="5">
    <source>
        <dbReference type="ARBA" id="ARBA00022692"/>
    </source>
</evidence>
<gene>
    <name evidence="11" type="ORF">Cgig2_024728</name>
</gene>
<keyword evidence="12" id="KW-1185">Reference proteome</keyword>
<evidence type="ECO:0000256" key="7">
    <source>
        <dbReference type="ARBA" id="ARBA00022989"/>
    </source>
</evidence>
<evidence type="ECO:0000256" key="2">
    <source>
        <dbReference type="ARBA" id="ARBA00005664"/>
    </source>
</evidence>
<dbReference type="OrthoDB" id="407658at2759"/>
<keyword evidence="5" id="KW-0812">Transmembrane</keyword>
<keyword evidence="4" id="KW-0808">Transferase</keyword>
<evidence type="ECO:0000313" key="11">
    <source>
        <dbReference type="EMBL" id="KAJ8430296.1"/>
    </source>
</evidence>
<keyword evidence="10" id="KW-0325">Glycoprotein</keyword>
<dbReference type="InterPro" id="IPR008630">
    <property type="entry name" value="Glyco_trans_34"/>
</dbReference>
<keyword evidence="6" id="KW-0735">Signal-anchor</keyword>
<keyword evidence="8" id="KW-0333">Golgi apparatus</keyword>
<dbReference type="AlphaFoldDB" id="A0A9Q1JSS2"/>
<comment type="caution">
    <text evidence="11">The sequence shown here is derived from an EMBL/GenBank/DDBJ whole genome shotgun (WGS) entry which is preliminary data.</text>
</comment>